<keyword evidence="4 9" id="KW-0067">ATP-binding</keyword>
<keyword evidence="7 9" id="KW-0030">Aminoacyl-tRNA synthetase</keyword>
<evidence type="ECO:0000259" key="12">
    <source>
        <dbReference type="Pfam" id="PF10458"/>
    </source>
</evidence>
<comment type="domain">
    <text evidence="9">ValRS has two distinct active sites: one for aminoacylation and one for editing. The misactivated threonine is translocated from the active site to the editing site.</text>
</comment>
<comment type="subcellular location">
    <subcellularLocation>
        <location evidence="9">Cytoplasm</location>
    </subcellularLocation>
</comment>
<dbReference type="InterPro" id="IPR019499">
    <property type="entry name" value="Val-tRNA_synth_tRNA-bd"/>
</dbReference>
<dbReference type="SUPFAM" id="SSF52374">
    <property type="entry name" value="Nucleotidylyl transferase"/>
    <property type="match status" value="1"/>
</dbReference>
<dbReference type="SUPFAM" id="SSF46589">
    <property type="entry name" value="tRNA-binding arm"/>
    <property type="match status" value="1"/>
</dbReference>
<dbReference type="PRINTS" id="PR00986">
    <property type="entry name" value="TRNASYNTHVAL"/>
</dbReference>
<dbReference type="Pfam" id="PF00133">
    <property type="entry name" value="tRNA-synt_1"/>
    <property type="match status" value="2"/>
</dbReference>
<dbReference type="CDD" id="cd07962">
    <property type="entry name" value="Anticodon_Ia_Val"/>
    <property type="match status" value="1"/>
</dbReference>
<dbReference type="InterPro" id="IPR002303">
    <property type="entry name" value="Valyl-tRNA_ligase"/>
</dbReference>
<sequence>MENKYNHSFVEKNINQKWIDKKYFVPNRNPKKPFSIILPPPNVTGKLHLGHAWDSYLQDTIIRFKKLKGYDVLFLPAVDHAGIATQAKVEEKLLKQNIKKEDLGRQKFLEKVFEWKDEYYQNIKEQWFKLGLGFDYTKERFTLDPQAQEAVSDVFVTLYKKGFIYKANRAINWDVKLKTALSNIEVINKPVEQKMYYLKYFIQNSDEFLTVATTRIETISCDVALAINPKDKRYLKYANKKVVHPFTNKLIPIILDEYVDINFGSGVMKVSSHSMADFDIMQKHNLNAVECIDINGKLTSQVEGFKNKDRIEARDLIANYLKEKDLLLKTENIISNVGFSQRSDEVVEILVQPQWFISMKKLAQNLLEHLNSKDKVLFYPSKFRKTMISWMENVHDWTISRQLWWGHRIPVWYKNEEIKVQKQNPGAGWIQDEDVLDTWFSSGLTPFVFLGWPQKLDIVKKYYPTNLLVTGWDIIFFWVARMYFLALEITKKKPFNAVLLHGLIRDMNGKKMSKSLGNGIDPMEVIEEYGSDVLRATLIFNSTPGQDIKFNIEKLNAAWSLNNKLWNIAKYIKSLESKKTKQNFVDLWILNKLTVLNKTISKYMNKYNFSLISKSINEFVFEDFSSWYIELNKLHQNGYHLRKVLKKVLIVLHPFIPFLTDYLFKEIFNEELLEQKRLMFRNYKNTEKIDKVIEIVSELRKYREKHNISKKEKLQYWIKNNSLDSDSLNLINKLAIAEIFENNVSILKTNNFEIFLNLSESKQNEEQLRIEKEIKYLESEVQRSSAILSNPNFLAKAPKEKIELEKSKLEDYKNKLNYYLSKKNKKINFLF</sequence>
<dbReference type="Gene3D" id="1.10.287.380">
    <property type="entry name" value="Valyl-tRNA synthetase, C-terminal domain"/>
    <property type="match status" value="1"/>
</dbReference>
<dbReference type="InterPro" id="IPR014729">
    <property type="entry name" value="Rossmann-like_a/b/a_fold"/>
</dbReference>
<dbReference type="NCBIfam" id="TIGR00422">
    <property type="entry name" value="valS"/>
    <property type="match status" value="1"/>
</dbReference>
<dbReference type="CDD" id="cd00817">
    <property type="entry name" value="ValRS_core"/>
    <property type="match status" value="1"/>
</dbReference>
<evidence type="ECO:0000313" key="14">
    <source>
        <dbReference type="Proteomes" id="UP000008738"/>
    </source>
</evidence>
<keyword evidence="14" id="KW-1185">Reference proteome</keyword>
<reference evidence="13 14" key="1">
    <citation type="journal article" date="2011" name="J. Bacteriol.">
        <title>Genome analysis of a Mycoplasma hyorhinis strain derived from a primary human melanoma cell line.</title>
        <authorList>
            <person name="Kornspan J.D."/>
            <person name="Lysnyansky I."/>
            <person name="Kahan T."/>
            <person name="Herrmann R."/>
            <person name="Rottem S."/>
            <person name="Nir-Paz R."/>
        </authorList>
    </citation>
    <scope>NUCLEOTIDE SEQUENCE [LARGE SCALE GENOMIC DNA]</scope>
    <source>
        <strain evidence="13 14">MCLD</strain>
    </source>
</reference>
<dbReference type="Gene3D" id="3.40.50.620">
    <property type="entry name" value="HUPs"/>
    <property type="match status" value="2"/>
</dbReference>
<organism evidence="13 14">
    <name type="scientific">Mesomycoplasma hyorhinis (strain MCLD)</name>
    <name type="common">Mycoplasma hyorhinis</name>
    <dbReference type="NCBI Taxonomy" id="936139"/>
    <lineage>
        <taxon>Bacteria</taxon>
        <taxon>Bacillati</taxon>
        <taxon>Mycoplasmatota</taxon>
        <taxon>Mycoplasmoidales</taxon>
        <taxon>Metamycoplasmataceae</taxon>
        <taxon>Mesomycoplasma</taxon>
    </lineage>
</organism>
<feature type="domain" description="Methionyl/Valyl/Leucyl/Isoleucyl-tRNA synthetase anticodon-binding" evidence="11">
    <location>
        <begin position="586"/>
        <end position="715"/>
    </location>
</feature>
<evidence type="ECO:0000256" key="3">
    <source>
        <dbReference type="ARBA" id="ARBA00022741"/>
    </source>
</evidence>
<dbReference type="EC" id="6.1.1.9" evidence="9"/>
<dbReference type="InterPro" id="IPR013155">
    <property type="entry name" value="M/V/L/I-tRNA-synth_anticd-bd"/>
</dbReference>
<dbReference type="SUPFAM" id="SSF47323">
    <property type="entry name" value="Anticodon-binding domain of a subclass of class I aminoacyl-tRNA synthetases"/>
    <property type="match status" value="1"/>
</dbReference>
<accession>A0ABM5M6B2</accession>
<protein>
    <recommendedName>
        <fullName evidence="9">Valine--tRNA ligase</fullName>
        <ecNumber evidence="9">6.1.1.9</ecNumber>
    </recommendedName>
    <alternativeName>
        <fullName evidence="9">Valyl-tRNA synthetase</fullName>
        <shortName evidence="9">ValRS</shortName>
    </alternativeName>
</protein>
<evidence type="ECO:0000256" key="8">
    <source>
        <dbReference type="ARBA" id="ARBA00047552"/>
    </source>
</evidence>
<feature type="short sequence motif" description="'HIGH' region" evidence="9">
    <location>
        <begin position="41"/>
        <end position="51"/>
    </location>
</feature>
<feature type="short sequence motif" description="'KMSKS' region" evidence="9">
    <location>
        <begin position="511"/>
        <end position="515"/>
    </location>
</feature>
<keyword evidence="2 9" id="KW-0436">Ligase</keyword>
<dbReference type="Gene3D" id="1.10.730.10">
    <property type="entry name" value="Isoleucyl-tRNA Synthetase, Domain 1"/>
    <property type="match status" value="1"/>
</dbReference>
<name>A0ABM5M6B2_MESHM</name>
<evidence type="ECO:0000256" key="9">
    <source>
        <dbReference type="HAMAP-Rule" id="MF_02004"/>
    </source>
</evidence>
<dbReference type="Proteomes" id="UP000008738">
    <property type="component" value="Chromosome"/>
</dbReference>
<keyword evidence="5 9" id="KW-0648">Protein biosynthesis</keyword>
<proteinExistence type="inferred from homology"/>
<dbReference type="PANTHER" id="PTHR11946">
    <property type="entry name" value="VALYL-TRNA SYNTHETASES"/>
    <property type="match status" value="1"/>
</dbReference>
<feature type="domain" description="Valyl-tRNA synthetase tRNA-binding arm" evidence="12">
    <location>
        <begin position="765"/>
        <end position="816"/>
    </location>
</feature>
<evidence type="ECO:0000256" key="7">
    <source>
        <dbReference type="ARBA" id="ARBA00023146"/>
    </source>
</evidence>
<feature type="binding site" evidence="9">
    <location>
        <position position="514"/>
    </location>
    <ligand>
        <name>ATP</name>
        <dbReference type="ChEBI" id="CHEBI:30616"/>
    </ligand>
</feature>
<dbReference type="SUPFAM" id="SSF50677">
    <property type="entry name" value="ValRS/IleRS/LeuRS editing domain"/>
    <property type="match status" value="1"/>
</dbReference>
<dbReference type="InterPro" id="IPR001412">
    <property type="entry name" value="aa-tRNA-synth_I_CS"/>
</dbReference>
<keyword evidence="3 9" id="KW-0547">Nucleotide-binding</keyword>
<feature type="domain" description="Aminoacyl-tRNA synthetase class Ia" evidence="10">
    <location>
        <begin position="430"/>
        <end position="550"/>
    </location>
</feature>
<evidence type="ECO:0000256" key="4">
    <source>
        <dbReference type="ARBA" id="ARBA00022840"/>
    </source>
</evidence>
<keyword evidence="6 9" id="KW-0175">Coiled coil</keyword>
<evidence type="ECO:0000313" key="13">
    <source>
        <dbReference type="EMBL" id="AEC45978.1"/>
    </source>
</evidence>
<comment type="similarity">
    <text evidence="9">Belongs to the class-I aminoacyl-tRNA synthetase family. ValS type 1 subfamily.</text>
</comment>
<dbReference type="RefSeq" id="WP_014582661.1">
    <property type="nucleotide sequence ID" value="NC_017519.1"/>
</dbReference>
<dbReference type="PROSITE" id="PS00178">
    <property type="entry name" value="AA_TRNA_LIGASE_I"/>
    <property type="match status" value="1"/>
</dbReference>
<evidence type="ECO:0000259" key="10">
    <source>
        <dbReference type="Pfam" id="PF00133"/>
    </source>
</evidence>
<dbReference type="InterPro" id="IPR010978">
    <property type="entry name" value="tRNA-bd_arm"/>
</dbReference>
<comment type="catalytic activity">
    <reaction evidence="8 9">
        <text>tRNA(Val) + L-valine + ATP = L-valyl-tRNA(Val) + AMP + diphosphate</text>
        <dbReference type="Rhea" id="RHEA:10704"/>
        <dbReference type="Rhea" id="RHEA-COMP:9672"/>
        <dbReference type="Rhea" id="RHEA-COMP:9708"/>
        <dbReference type="ChEBI" id="CHEBI:30616"/>
        <dbReference type="ChEBI" id="CHEBI:33019"/>
        <dbReference type="ChEBI" id="CHEBI:57762"/>
        <dbReference type="ChEBI" id="CHEBI:78442"/>
        <dbReference type="ChEBI" id="CHEBI:78537"/>
        <dbReference type="ChEBI" id="CHEBI:456215"/>
        <dbReference type="EC" id="6.1.1.9"/>
    </reaction>
</comment>
<dbReference type="Pfam" id="PF10458">
    <property type="entry name" value="Val_tRNA-synt_C"/>
    <property type="match status" value="1"/>
</dbReference>
<dbReference type="EMBL" id="CP002669">
    <property type="protein sequence ID" value="AEC45978.1"/>
    <property type="molecule type" value="Genomic_DNA"/>
</dbReference>
<evidence type="ECO:0000256" key="2">
    <source>
        <dbReference type="ARBA" id="ARBA00022598"/>
    </source>
</evidence>
<evidence type="ECO:0000256" key="1">
    <source>
        <dbReference type="ARBA" id="ARBA00022490"/>
    </source>
</evidence>
<dbReference type="PANTHER" id="PTHR11946:SF93">
    <property type="entry name" value="VALINE--TRNA LIGASE, CHLOROPLASTIC_MITOCHONDRIAL 2"/>
    <property type="match status" value="1"/>
</dbReference>
<gene>
    <name evidence="9 13" type="primary">valS</name>
    <name evidence="13" type="ordered locus">SRH_02125</name>
</gene>
<evidence type="ECO:0000256" key="5">
    <source>
        <dbReference type="ARBA" id="ARBA00022917"/>
    </source>
</evidence>
<feature type="domain" description="Aminoacyl-tRNA synthetase class Ia" evidence="10">
    <location>
        <begin position="14"/>
        <end position="421"/>
    </location>
</feature>
<comment type="function">
    <text evidence="9">Catalyzes the attachment of valine to tRNA(Val). As ValRS can inadvertently accommodate and process structurally similar amino acids such as threonine, to avoid such errors, it has a 'posttransfer' editing activity that hydrolyzes mischarged Thr-tRNA(Val) in a tRNA-dependent manner.</text>
</comment>
<comment type="domain">
    <text evidence="9">The C-terminal coiled-coil domain is crucial for aminoacylation activity.</text>
</comment>
<evidence type="ECO:0000259" key="11">
    <source>
        <dbReference type="Pfam" id="PF08264"/>
    </source>
</evidence>
<evidence type="ECO:0000256" key="6">
    <source>
        <dbReference type="ARBA" id="ARBA00023054"/>
    </source>
</evidence>
<dbReference type="Pfam" id="PF08264">
    <property type="entry name" value="Anticodon_1"/>
    <property type="match status" value="1"/>
</dbReference>
<dbReference type="NCBIfam" id="NF004349">
    <property type="entry name" value="PRK05729.1"/>
    <property type="match status" value="1"/>
</dbReference>
<dbReference type="InterPro" id="IPR002300">
    <property type="entry name" value="aa-tRNA-synth_Ia"/>
</dbReference>
<dbReference type="InterPro" id="IPR033705">
    <property type="entry name" value="Anticodon_Ia_Val"/>
</dbReference>
<dbReference type="InterPro" id="IPR009080">
    <property type="entry name" value="tRNAsynth_Ia_anticodon-bd"/>
</dbReference>
<keyword evidence="1 9" id="KW-0963">Cytoplasm</keyword>
<comment type="subunit">
    <text evidence="9">Monomer.</text>
</comment>
<dbReference type="HAMAP" id="MF_02004">
    <property type="entry name" value="Val_tRNA_synth_type1"/>
    <property type="match status" value="1"/>
</dbReference>
<dbReference type="InterPro" id="IPR037118">
    <property type="entry name" value="Val-tRNA_synth_C_sf"/>
</dbReference>
<dbReference type="InterPro" id="IPR009008">
    <property type="entry name" value="Val/Leu/Ile-tRNA-synth_edit"/>
</dbReference>
<dbReference type="GO" id="GO:0004832">
    <property type="term" value="F:valine-tRNA ligase activity"/>
    <property type="evidence" value="ECO:0007669"/>
    <property type="project" value="UniProtKB-EC"/>
</dbReference>